<dbReference type="EMBL" id="BGPR01000156">
    <property type="protein sequence ID" value="GBM00379.1"/>
    <property type="molecule type" value="Genomic_DNA"/>
</dbReference>
<protein>
    <submittedName>
        <fullName evidence="1">Uncharacterized protein</fullName>
    </submittedName>
</protein>
<organism evidence="1 2">
    <name type="scientific">Araneus ventricosus</name>
    <name type="common">Orbweaver spider</name>
    <name type="synonym">Epeira ventricosa</name>
    <dbReference type="NCBI Taxonomy" id="182803"/>
    <lineage>
        <taxon>Eukaryota</taxon>
        <taxon>Metazoa</taxon>
        <taxon>Ecdysozoa</taxon>
        <taxon>Arthropoda</taxon>
        <taxon>Chelicerata</taxon>
        <taxon>Arachnida</taxon>
        <taxon>Araneae</taxon>
        <taxon>Araneomorphae</taxon>
        <taxon>Entelegynae</taxon>
        <taxon>Araneoidea</taxon>
        <taxon>Araneidae</taxon>
        <taxon>Araneus</taxon>
    </lineage>
</organism>
<accession>A0A4Y2C7Q2</accession>
<keyword evidence="2" id="KW-1185">Reference proteome</keyword>
<dbReference type="OrthoDB" id="6435082at2759"/>
<dbReference type="AlphaFoldDB" id="A0A4Y2C7Q2"/>
<reference evidence="1 2" key="1">
    <citation type="journal article" date="2019" name="Sci. Rep.">
        <title>Orb-weaving spider Araneus ventricosus genome elucidates the spidroin gene catalogue.</title>
        <authorList>
            <person name="Kono N."/>
            <person name="Nakamura H."/>
            <person name="Ohtoshi R."/>
            <person name="Moran D.A.P."/>
            <person name="Shinohara A."/>
            <person name="Yoshida Y."/>
            <person name="Fujiwara M."/>
            <person name="Mori M."/>
            <person name="Tomita M."/>
            <person name="Arakawa K."/>
        </authorList>
    </citation>
    <scope>NUCLEOTIDE SEQUENCE [LARGE SCALE GENOMIC DNA]</scope>
</reference>
<proteinExistence type="predicted"/>
<dbReference type="Proteomes" id="UP000499080">
    <property type="component" value="Unassembled WGS sequence"/>
</dbReference>
<sequence length="190" mass="21989">MQNLAVHSKSLLFAANNNCVEQFKEIAAKFIGEKRVNFCLSNSYQARYNSAVISYNSRFFMSCVHKNMYNTSPGNCVKSLERKRQRERQQRKGKMQSLRYCRKTLFRDKSCNKSYGPNAEKPDLSEKEFQLKRQQLLSSLQLSSVEAASLERATREQKNSQLWKEERWKRLTASGFGVSAAERKLPAAKI</sequence>
<comment type="caution">
    <text evidence="1">The sequence shown here is derived from an EMBL/GenBank/DDBJ whole genome shotgun (WGS) entry which is preliminary data.</text>
</comment>
<gene>
    <name evidence="1" type="ORF">AVEN_179196_1</name>
</gene>
<evidence type="ECO:0000313" key="1">
    <source>
        <dbReference type="EMBL" id="GBM00379.1"/>
    </source>
</evidence>
<evidence type="ECO:0000313" key="2">
    <source>
        <dbReference type="Proteomes" id="UP000499080"/>
    </source>
</evidence>
<name>A0A4Y2C7Q2_ARAVE</name>